<dbReference type="SUPFAM" id="SSF53800">
    <property type="entry name" value="Chelatase"/>
    <property type="match status" value="1"/>
</dbReference>
<keyword evidence="2 7" id="KW-0408">Iron</keyword>
<dbReference type="Gene3D" id="3.40.50.1400">
    <property type="match status" value="2"/>
</dbReference>
<feature type="compositionally biased region" description="Basic residues" evidence="9">
    <location>
        <begin position="8"/>
        <end position="18"/>
    </location>
</feature>
<evidence type="ECO:0000256" key="5">
    <source>
        <dbReference type="ARBA" id="ARBA00023244"/>
    </source>
</evidence>
<comment type="subcellular location">
    <subcellularLocation>
        <location evidence="7 8">Cytoplasm</location>
    </subcellularLocation>
</comment>
<evidence type="ECO:0000256" key="2">
    <source>
        <dbReference type="ARBA" id="ARBA00023004"/>
    </source>
</evidence>
<dbReference type="KEGG" id="ssin:G7078_02520"/>
<dbReference type="NCBIfam" id="TIGR00109">
    <property type="entry name" value="hemH"/>
    <property type="match status" value="1"/>
</dbReference>
<dbReference type="InterPro" id="IPR019772">
    <property type="entry name" value="Ferrochelatase_AS"/>
</dbReference>
<dbReference type="Proteomes" id="UP000502502">
    <property type="component" value="Chromosome"/>
</dbReference>
<keyword evidence="3 7" id="KW-0350">Heme biosynthesis</keyword>
<keyword evidence="7 8" id="KW-0963">Cytoplasm</keyword>
<dbReference type="Pfam" id="PF00762">
    <property type="entry name" value="Ferrochelatase"/>
    <property type="match status" value="1"/>
</dbReference>
<evidence type="ECO:0000256" key="8">
    <source>
        <dbReference type="RuleBase" id="RU000607"/>
    </source>
</evidence>
<dbReference type="InterPro" id="IPR033644">
    <property type="entry name" value="Ferrochelatase_C"/>
</dbReference>
<evidence type="ECO:0000256" key="3">
    <source>
        <dbReference type="ARBA" id="ARBA00023133"/>
    </source>
</evidence>
<dbReference type="EC" id="4.98.1.1" evidence="7 8"/>
<keyword evidence="7" id="KW-0479">Metal-binding</keyword>
<keyword evidence="5 7" id="KW-0627">Porphyrin biosynthesis</keyword>
<evidence type="ECO:0000256" key="7">
    <source>
        <dbReference type="HAMAP-Rule" id="MF_00323"/>
    </source>
</evidence>
<comment type="function">
    <text evidence="7 8">Catalyzes the ferrous insertion into protoporphyrin IX.</text>
</comment>
<gene>
    <name evidence="7" type="primary">hemH</name>
    <name evidence="10" type="ORF">G7078_02520</name>
</gene>
<dbReference type="UniPathway" id="UPA00252">
    <property type="reaction ID" value="UER00325"/>
</dbReference>
<dbReference type="PANTHER" id="PTHR11108:SF1">
    <property type="entry name" value="FERROCHELATASE, MITOCHONDRIAL"/>
    <property type="match status" value="1"/>
</dbReference>
<protein>
    <recommendedName>
        <fullName evidence="7 8">Ferrochelatase</fullName>
        <ecNumber evidence="7 8">4.98.1.1</ecNumber>
    </recommendedName>
    <alternativeName>
        <fullName evidence="7">Heme synthase</fullName>
    </alternativeName>
    <alternativeName>
        <fullName evidence="7">Protoheme ferro-lyase</fullName>
    </alternativeName>
</protein>
<comment type="pathway">
    <text evidence="7 8">Porphyrin-containing compound metabolism; protoheme biosynthesis; protoheme from protoporphyrin-IX: step 1/1.</text>
</comment>
<reference evidence="10 11" key="1">
    <citation type="submission" date="2020-03" db="EMBL/GenBank/DDBJ databases">
        <title>Sphingomonas sp. nov., isolated from fish.</title>
        <authorList>
            <person name="Hyun D.-W."/>
            <person name="Bae J.-W."/>
        </authorList>
    </citation>
    <scope>NUCLEOTIDE SEQUENCE [LARGE SCALE GENOMIC DNA]</scope>
    <source>
        <strain evidence="10 11">HDW15C</strain>
    </source>
</reference>
<keyword evidence="11" id="KW-1185">Reference proteome</keyword>
<evidence type="ECO:0000256" key="4">
    <source>
        <dbReference type="ARBA" id="ARBA00023239"/>
    </source>
</evidence>
<feature type="binding site" evidence="7">
    <location>
        <position position="287"/>
    </location>
    <ligand>
        <name>Fe(2+)</name>
        <dbReference type="ChEBI" id="CHEBI:29033"/>
    </ligand>
</feature>
<comment type="catalytic activity">
    <reaction evidence="6">
        <text>Fe-coproporphyrin III + 2 H(+) = coproporphyrin III + Fe(2+)</text>
        <dbReference type="Rhea" id="RHEA:49572"/>
        <dbReference type="ChEBI" id="CHEBI:15378"/>
        <dbReference type="ChEBI" id="CHEBI:29033"/>
        <dbReference type="ChEBI" id="CHEBI:68438"/>
        <dbReference type="ChEBI" id="CHEBI:131725"/>
        <dbReference type="EC" id="4.99.1.9"/>
    </reaction>
    <physiologicalReaction direction="right-to-left" evidence="6">
        <dbReference type="Rhea" id="RHEA:49574"/>
    </physiologicalReaction>
</comment>
<proteinExistence type="inferred from homology"/>
<organism evidence="10 11">
    <name type="scientific">Sphingomonas sinipercae</name>
    <dbReference type="NCBI Taxonomy" id="2714944"/>
    <lineage>
        <taxon>Bacteria</taxon>
        <taxon>Pseudomonadati</taxon>
        <taxon>Pseudomonadota</taxon>
        <taxon>Alphaproteobacteria</taxon>
        <taxon>Sphingomonadales</taxon>
        <taxon>Sphingomonadaceae</taxon>
        <taxon>Sphingomonas</taxon>
    </lineage>
</organism>
<dbReference type="CDD" id="cd00419">
    <property type="entry name" value="Ferrochelatase_C"/>
    <property type="match status" value="1"/>
</dbReference>
<dbReference type="GO" id="GO:0046872">
    <property type="term" value="F:metal ion binding"/>
    <property type="evidence" value="ECO:0007669"/>
    <property type="project" value="UniProtKB-KW"/>
</dbReference>
<accession>A0A6G7ZLH3</accession>
<name>A0A6G7ZLH3_9SPHN</name>
<evidence type="ECO:0000313" key="10">
    <source>
        <dbReference type="EMBL" id="QIL01769.1"/>
    </source>
</evidence>
<feature type="region of interest" description="Disordered" evidence="9">
    <location>
        <begin position="1"/>
        <end position="89"/>
    </location>
</feature>
<comment type="similarity">
    <text evidence="1 7 8">Belongs to the ferrochelatase family.</text>
</comment>
<feature type="compositionally biased region" description="Low complexity" evidence="9">
    <location>
        <begin position="33"/>
        <end position="44"/>
    </location>
</feature>
<evidence type="ECO:0000256" key="1">
    <source>
        <dbReference type="ARBA" id="ARBA00007718"/>
    </source>
</evidence>
<dbReference type="HAMAP" id="MF_00323">
    <property type="entry name" value="Ferrochelatase"/>
    <property type="match status" value="1"/>
</dbReference>
<dbReference type="InterPro" id="IPR001015">
    <property type="entry name" value="Ferrochelatase"/>
</dbReference>
<feature type="binding site" evidence="7">
    <location>
        <position position="365"/>
    </location>
    <ligand>
        <name>Fe(2+)</name>
        <dbReference type="ChEBI" id="CHEBI:29033"/>
    </ligand>
</feature>
<dbReference type="GO" id="GO:0006783">
    <property type="term" value="P:heme biosynthetic process"/>
    <property type="evidence" value="ECO:0007669"/>
    <property type="project" value="UniProtKB-UniRule"/>
</dbReference>
<evidence type="ECO:0000256" key="9">
    <source>
        <dbReference type="SAM" id="MobiDB-lite"/>
    </source>
</evidence>
<keyword evidence="4 7" id="KW-0456">Lyase</keyword>
<dbReference type="GO" id="GO:0005737">
    <property type="term" value="C:cytoplasm"/>
    <property type="evidence" value="ECO:0007669"/>
    <property type="project" value="UniProtKB-SubCell"/>
</dbReference>
<sequence length="417" mass="45392">MPVGRRGGGVRRARRAARRSPDRNPALPRRAQRATAAHLPRAAAGSVQDSGAYDLQRRTAPTTRHRQNRPSRVEGEVRGLITAPKPDGHPAVAHGRVGVLLINLGTPDAPDPGAVRRYLAQFLSDPRVIEIPAIAWKPILHGIILRTRPKKSAHAYRQVWTNEGSPLAAITRRQTEALRRRLGGDVIVEFAMRYGNPGIASVVDRMLSAGCDRILAAPLYPQYCAATTATAQDALFAALASVRRQPALRTLPPHHDDPAYIGALKANIERQLGGLGFAPQRLLLSFHGMPQRTLELGDPYHCHCQKTARLLSEQLSIPTDIAFQSRFGRAKWLEPATDSVLASYPSQQVKRIAIAAPGFSADCVETLEELALRGRDTFIAAGGTDLAVLECLNDSDEGMQMLDALIRRELAGWLPGA</sequence>
<comment type="catalytic activity">
    <reaction evidence="7 8">
        <text>heme b + 2 H(+) = protoporphyrin IX + Fe(2+)</text>
        <dbReference type="Rhea" id="RHEA:22584"/>
        <dbReference type="ChEBI" id="CHEBI:15378"/>
        <dbReference type="ChEBI" id="CHEBI:29033"/>
        <dbReference type="ChEBI" id="CHEBI:57306"/>
        <dbReference type="ChEBI" id="CHEBI:60344"/>
        <dbReference type="EC" id="4.98.1.1"/>
    </reaction>
</comment>
<evidence type="ECO:0000313" key="11">
    <source>
        <dbReference type="Proteomes" id="UP000502502"/>
    </source>
</evidence>
<dbReference type="GO" id="GO:0004325">
    <property type="term" value="F:ferrochelatase activity"/>
    <property type="evidence" value="ECO:0007669"/>
    <property type="project" value="UniProtKB-UniRule"/>
</dbReference>
<evidence type="ECO:0000256" key="6">
    <source>
        <dbReference type="ARBA" id="ARBA00024536"/>
    </source>
</evidence>
<dbReference type="PROSITE" id="PS00534">
    <property type="entry name" value="FERROCHELATASE"/>
    <property type="match status" value="1"/>
</dbReference>
<dbReference type="InterPro" id="IPR033659">
    <property type="entry name" value="Ferrochelatase_N"/>
</dbReference>
<dbReference type="AlphaFoldDB" id="A0A6G7ZLH3"/>
<dbReference type="EMBL" id="CP049871">
    <property type="protein sequence ID" value="QIL01769.1"/>
    <property type="molecule type" value="Genomic_DNA"/>
</dbReference>
<dbReference type="PANTHER" id="PTHR11108">
    <property type="entry name" value="FERROCHELATASE"/>
    <property type="match status" value="1"/>
</dbReference>
<dbReference type="CDD" id="cd03411">
    <property type="entry name" value="Ferrochelatase_N"/>
    <property type="match status" value="1"/>
</dbReference>